<keyword evidence="2" id="KW-1185">Reference proteome</keyword>
<dbReference type="OrthoDB" id="3266819at2"/>
<name>A0A543AAQ7_9ACTN</name>
<gene>
    <name evidence="1" type="ORF">FB381_3601</name>
</gene>
<protein>
    <submittedName>
        <fullName evidence="1">Uncharacterized protein DUF2505</fullName>
    </submittedName>
</protein>
<proteinExistence type="predicted"/>
<dbReference type="RefSeq" id="WP_141781534.1">
    <property type="nucleotide sequence ID" value="NZ_VFOV01000001.1"/>
</dbReference>
<reference evidence="1 2" key="1">
    <citation type="submission" date="2019-06" db="EMBL/GenBank/DDBJ databases">
        <title>Sequencing the genomes of 1000 actinobacteria strains.</title>
        <authorList>
            <person name="Klenk H.-P."/>
        </authorList>
    </citation>
    <scope>NUCLEOTIDE SEQUENCE [LARGE SCALE GENOMIC DNA]</scope>
    <source>
        <strain evidence="1 2">DSM 25218</strain>
    </source>
</reference>
<dbReference type="InterPro" id="IPR019639">
    <property type="entry name" value="DUF2505"/>
</dbReference>
<dbReference type="Pfam" id="PF10698">
    <property type="entry name" value="DUF2505"/>
    <property type="match status" value="1"/>
</dbReference>
<evidence type="ECO:0000313" key="1">
    <source>
        <dbReference type="EMBL" id="TQL69688.1"/>
    </source>
</evidence>
<dbReference type="Proteomes" id="UP000320209">
    <property type="component" value="Unassembled WGS sequence"/>
</dbReference>
<dbReference type="EMBL" id="VFOV01000001">
    <property type="protein sequence ID" value="TQL69688.1"/>
    <property type="molecule type" value="Genomic_DNA"/>
</dbReference>
<accession>A0A543AAQ7</accession>
<organism evidence="1 2">
    <name type="scientific">Nocardioides albertanoniae</name>
    <dbReference type="NCBI Taxonomy" id="1175486"/>
    <lineage>
        <taxon>Bacteria</taxon>
        <taxon>Bacillati</taxon>
        <taxon>Actinomycetota</taxon>
        <taxon>Actinomycetes</taxon>
        <taxon>Propionibacteriales</taxon>
        <taxon>Nocardioidaceae</taxon>
        <taxon>Nocardioides</taxon>
    </lineage>
</organism>
<comment type="caution">
    <text evidence="1">The sequence shown here is derived from an EMBL/GenBank/DDBJ whole genome shotgun (WGS) entry which is preliminary data.</text>
</comment>
<dbReference type="AlphaFoldDB" id="A0A543AAQ7"/>
<evidence type="ECO:0000313" key="2">
    <source>
        <dbReference type="Proteomes" id="UP000320209"/>
    </source>
</evidence>
<sequence>MKKLSIDLAYDAPIAAVSGMLADATFREQVCDAQHALSKSVAITGSTVSIRYEQEVSGVPGFAKKVVGDTIEVHQDEVWSTDFVSGDITVTLPGKPGSLSGTASLTESGGRTVETVSLEATVTMPLISGKLEDLILSIFKKALQKEHEVGVRWLAA</sequence>